<dbReference type="EMBL" id="JAMYWD010000003">
    <property type="protein sequence ID" value="KAJ4975567.1"/>
    <property type="molecule type" value="Genomic_DNA"/>
</dbReference>
<organism evidence="2 3">
    <name type="scientific">Protea cynaroides</name>
    <dbReference type="NCBI Taxonomy" id="273540"/>
    <lineage>
        <taxon>Eukaryota</taxon>
        <taxon>Viridiplantae</taxon>
        <taxon>Streptophyta</taxon>
        <taxon>Embryophyta</taxon>
        <taxon>Tracheophyta</taxon>
        <taxon>Spermatophyta</taxon>
        <taxon>Magnoliopsida</taxon>
        <taxon>Proteales</taxon>
        <taxon>Proteaceae</taxon>
        <taxon>Protea</taxon>
    </lineage>
</organism>
<keyword evidence="3" id="KW-1185">Reference proteome</keyword>
<reference evidence="2" key="1">
    <citation type="journal article" date="2023" name="Plant J.">
        <title>The genome of the king protea, Protea cynaroides.</title>
        <authorList>
            <person name="Chang J."/>
            <person name="Duong T.A."/>
            <person name="Schoeman C."/>
            <person name="Ma X."/>
            <person name="Roodt D."/>
            <person name="Barker N."/>
            <person name="Li Z."/>
            <person name="Van de Peer Y."/>
            <person name="Mizrachi E."/>
        </authorList>
    </citation>
    <scope>NUCLEOTIDE SEQUENCE</scope>
    <source>
        <tissue evidence="2">Young leaves</tissue>
    </source>
</reference>
<evidence type="ECO:0000313" key="3">
    <source>
        <dbReference type="Proteomes" id="UP001141806"/>
    </source>
</evidence>
<accession>A0A9Q0QXN9</accession>
<name>A0A9Q0QXN9_9MAGN</name>
<evidence type="ECO:0000313" key="2">
    <source>
        <dbReference type="EMBL" id="KAJ4975567.1"/>
    </source>
</evidence>
<feature type="signal peptide" evidence="1">
    <location>
        <begin position="1"/>
        <end position="20"/>
    </location>
</feature>
<protein>
    <submittedName>
        <fullName evidence="2">Uncharacterized protein</fullName>
    </submittedName>
</protein>
<gene>
    <name evidence="2" type="ORF">NE237_000673</name>
</gene>
<evidence type="ECO:0000256" key="1">
    <source>
        <dbReference type="SAM" id="SignalP"/>
    </source>
</evidence>
<feature type="chain" id="PRO_5040399228" evidence="1">
    <location>
        <begin position="21"/>
        <end position="179"/>
    </location>
</feature>
<keyword evidence="1" id="KW-0732">Signal</keyword>
<dbReference type="Proteomes" id="UP001141806">
    <property type="component" value="Unassembled WGS sequence"/>
</dbReference>
<comment type="caution">
    <text evidence="2">The sequence shown here is derived from an EMBL/GenBank/DDBJ whole genome shotgun (WGS) entry which is preliminary data.</text>
</comment>
<sequence>MKYFLCFFDFVGCSFSTLVAVDEMEPFRPATMARVSLSFTDLLTQDSLSQPVERGLGFPNMVRDPRAPAWPGRVSHDGHPVQSSSAMVRVNAGSRMNAGMGVGTRAMRPAISALITWNPFNNGSGAGILFLGGTEEGLEEGVLGSEEFGGGDVANPRPPFFFFCYQLILQLNQILGGKV</sequence>
<proteinExistence type="predicted"/>
<dbReference type="AlphaFoldDB" id="A0A9Q0QXN9"/>